<dbReference type="RefSeq" id="WP_030133566.1">
    <property type="nucleotide sequence ID" value="NZ_LK021337.1"/>
</dbReference>
<reference evidence="5" key="1">
    <citation type="submission" date="2014-05" db="EMBL/GenBank/DDBJ databases">
        <authorList>
            <person name="Urmite Genomes"/>
        </authorList>
    </citation>
    <scope>NUCLEOTIDE SEQUENCE</scope>
    <source>
        <strain evidence="5">DSM 44074</strain>
    </source>
</reference>
<keyword evidence="1" id="KW-0805">Transcription regulation</keyword>
<protein>
    <submittedName>
        <fullName evidence="5">GntR family transcriptional regulator</fullName>
    </submittedName>
</protein>
<evidence type="ECO:0000313" key="5">
    <source>
        <dbReference type="EMBL" id="CDQ43196.1"/>
    </source>
</evidence>
<dbReference type="CDD" id="cd07377">
    <property type="entry name" value="WHTH_GntR"/>
    <property type="match status" value="1"/>
</dbReference>
<dbReference type="InterPro" id="IPR000524">
    <property type="entry name" value="Tscrpt_reg_HTH_GntR"/>
</dbReference>
<evidence type="ECO:0000256" key="2">
    <source>
        <dbReference type="ARBA" id="ARBA00023125"/>
    </source>
</evidence>
<dbReference type="SUPFAM" id="SSF46785">
    <property type="entry name" value="Winged helix' DNA-binding domain"/>
    <property type="match status" value="1"/>
</dbReference>
<sequence length="234" mass="24785">MIEAVQSLAVAAPVVSSRRHQVADWLREQIVKGALAPGAQLKQDVLAAHLGASPGPVREALRQLESEGLVHHIPNRGAFVASVSPAELLGVLLPVRLAIESFAVEAASADPTVVAELERVVAAMDEAAGAGDLDALNELDVAFHEAIVRSARSEHAMQLWASVQPRIRMQIHRLAKRHTTPFAILQEHRVLLDAITSADAAGRVAALDTHIVASARDLLAREESDGVSSSSSSS</sequence>
<dbReference type="InterPro" id="IPR008920">
    <property type="entry name" value="TF_FadR/GntR_C"/>
</dbReference>
<dbReference type="PROSITE" id="PS50949">
    <property type="entry name" value="HTH_GNTR"/>
    <property type="match status" value="1"/>
</dbReference>
<dbReference type="SMART" id="SM00345">
    <property type="entry name" value="HTH_GNTR"/>
    <property type="match status" value="1"/>
</dbReference>
<proteinExistence type="predicted"/>
<dbReference type="Pfam" id="PF00392">
    <property type="entry name" value="GntR"/>
    <property type="match status" value="1"/>
</dbReference>
<dbReference type="GO" id="GO:0003700">
    <property type="term" value="F:DNA-binding transcription factor activity"/>
    <property type="evidence" value="ECO:0007669"/>
    <property type="project" value="InterPro"/>
</dbReference>
<keyword evidence="3" id="KW-0804">Transcription</keyword>
<dbReference type="Proteomes" id="UP000028864">
    <property type="component" value="Unassembled WGS sequence"/>
</dbReference>
<evidence type="ECO:0000259" key="4">
    <source>
        <dbReference type="PROSITE" id="PS50949"/>
    </source>
</evidence>
<evidence type="ECO:0000313" key="6">
    <source>
        <dbReference type="Proteomes" id="UP000028864"/>
    </source>
</evidence>
<dbReference type="AlphaFoldDB" id="A0AAV2WG64"/>
<feature type="domain" description="HTH gntR-type" evidence="4">
    <location>
        <begin position="16"/>
        <end position="83"/>
    </location>
</feature>
<dbReference type="PANTHER" id="PTHR43537:SF5">
    <property type="entry name" value="UXU OPERON TRANSCRIPTIONAL REGULATOR"/>
    <property type="match status" value="1"/>
</dbReference>
<dbReference type="PANTHER" id="PTHR43537">
    <property type="entry name" value="TRANSCRIPTIONAL REGULATOR, GNTR FAMILY"/>
    <property type="match status" value="1"/>
</dbReference>
<dbReference type="InterPro" id="IPR011711">
    <property type="entry name" value="GntR_C"/>
</dbReference>
<evidence type="ECO:0000256" key="1">
    <source>
        <dbReference type="ARBA" id="ARBA00023015"/>
    </source>
</evidence>
<organism evidence="5 6">
    <name type="scientific">Mycolicibacterium neoaurum</name>
    <name type="common">Mycobacterium neoaurum</name>
    <dbReference type="NCBI Taxonomy" id="1795"/>
    <lineage>
        <taxon>Bacteria</taxon>
        <taxon>Bacillati</taxon>
        <taxon>Actinomycetota</taxon>
        <taxon>Actinomycetes</taxon>
        <taxon>Mycobacteriales</taxon>
        <taxon>Mycobacteriaceae</taxon>
        <taxon>Mycolicibacterium</taxon>
    </lineage>
</organism>
<evidence type="ECO:0000256" key="3">
    <source>
        <dbReference type="ARBA" id="ARBA00023163"/>
    </source>
</evidence>
<dbReference type="GO" id="GO:0003677">
    <property type="term" value="F:DNA binding"/>
    <property type="evidence" value="ECO:0007669"/>
    <property type="project" value="UniProtKB-KW"/>
</dbReference>
<dbReference type="SUPFAM" id="SSF48008">
    <property type="entry name" value="GntR ligand-binding domain-like"/>
    <property type="match status" value="1"/>
</dbReference>
<name>A0AAV2WG64_MYCNE</name>
<dbReference type="InterPro" id="IPR036390">
    <property type="entry name" value="WH_DNA-bd_sf"/>
</dbReference>
<dbReference type="EMBL" id="LK021337">
    <property type="protein sequence ID" value="CDQ43196.1"/>
    <property type="molecule type" value="Genomic_DNA"/>
</dbReference>
<reference evidence="5" key="2">
    <citation type="submission" date="2015-09" db="EMBL/GenBank/DDBJ databases">
        <title>Draft genome sequence of Mycobacterium neoaurum DSM 44074.</title>
        <authorList>
            <person name="Croce O."/>
            <person name="Robert C."/>
            <person name="Raoult D."/>
            <person name="Drancourt M."/>
        </authorList>
    </citation>
    <scope>NUCLEOTIDE SEQUENCE</scope>
    <source>
        <strain evidence="5">DSM 44074</strain>
    </source>
</reference>
<dbReference type="Gene3D" id="1.10.10.10">
    <property type="entry name" value="Winged helix-like DNA-binding domain superfamily/Winged helix DNA-binding domain"/>
    <property type="match status" value="1"/>
</dbReference>
<accession>A0AAV2WG64</accession>
<dbReference type="SMART" id="SM00895">
    <property type="entry name" value="FCD"/>
    <property type="match status" value="1"/>
</dbReference>
<dbReference type="Pfam" id="PF07729">
    <property type="entry name" value="FCD"/>
    <property type="match status" value="1"/>
</dbReference>
<keyword evidence="2" id="KW-0238">DNA-binding</keyword>
<dbReference type="Gene3D" id="1.20.120.530">
    <property type="entry name" value="GntR ligand-binding domain-like"/>
    <property type="match status" value="1"/>
</dbReference>
<gene>
    <name evidence="5" type="ORF">BN1047_01060</name>
</gene>
<dbReference type="InterPro" id="IPR036388">
    <property type="entry name" value="WH-like_DNA-bd_sf"/>
</dbReference>